<protein>
    <submittedName>
        <fullName evidence="1">Uncharacterized protein</fullName>
    </submittedName>
</protein>
<dbReference type="EMBL" id="KN824280">
    <property type="protein sequence ID" value="KIM32131.1"/>
    <property type="molecule type" value="Genomic_DNA"/>
</dbReference>
<gene>
    <name evidence="1" type="ORF">M408DRAFT_214363</name>
</gene>
<keyword evidence="2" id="KW-1185">Reference proteome</keyword>
<sequence length="247" mass="28403">MPNLTELGAGIRLNRFQPWNPDTIEPAQLKQLRNLTIHFNNGRYSRSRYRQDLPFALDCYRLLASNSKNLESLHVYIAFPEADYSSISADEFLEEVAKCHKASIRALYLDDMITTREKLAWFFSQCTQIQAFGLSAAFQLNVFDTLGPLAPNLEYLKLTIISGRILPQGSTIQVFMSETMPTLRRLDICIIEGTELKKDIPRYASWEVNLCIFTAVWFSPFIATMATRRGAWRSYPTYHHHALGRKV</sequence>
<proteinExistence type="predicted"/>
<dbReference type="HOGENOM" id="CLU_1125112_0_0_1"/>
<accession>A0A0C3BL10</accession>
<dbReference type="InterPro" id="IPR032675">
    <property type="entry name" value="LRR_dom_sf"/>
</dbReference>
<reference evidence="1 2" key="1">
    <citation type="submission" date="2014-04" db="EMBL/GenBank/DDBJ databases">
        <authorList>
            <consortium name="DOE Joint Genome Institute"/>
            <person name="Kuo A."/>
            <person name="Zuccaro A."/>
            <person name="Kohler A."/>
            <person name="Nagy L.G."/>
            <person name="Floudas D."/>
            <person name="Copeland A."/>
            <person name="Barry K.W."/>
            <person name="Cichocki N."/>
            <person name="Veneault-Fourrey C."/>
            <person name="LaButti K."/>
            <person name="Lindquist E.A."/>
            <person name="Lipzen A."/>
            <person name="Lundell T."/>
            <person name="Morin E."/>
            <person name="Murat C."/>
            <person name="Sun H."/>
            <person name="Tunlid A."/>
            <person name="Henrissat B."/>
            <person name="Grigoriev I.V."/>
            <person name="Hibbett D.S."/>
            <person name="Martin F."/>
            <person name="Nordberg H.P."/>
            <person name="Cantor M.N."/>
            <person name="Hua S.X."/>
        </authorList>
    </citation>
    <scope>NUCLEOTIDE SEQUENCE [LARGE SCALE GENOMIC DNA]</scope>
    <source>
        <strain evidence="1 2">MAFF 305830</strain>
    </source>
</reference>
<organism evidence="1 2">
    <name type="scientific">Serendipita vermifera MAFF 305830</name>
    <dbReference type="NCBI Taxonomy" id="933852"/>
    <lineage>
        <taxon>Eukaryota</taxon>
        <taxon>Fungi</taxon>
        <taxon>Dikarya</taxon>
        <taxon>Basidiomycota</taxon>
        <taxon>Agaricomycotina</taxon>
        <taxon>Agaricomycetes</taxon>
        <taxon>Sebacinales</taxon>
        <taxon>Serendipitaceae</taxon>
        <taxon>Serendipita</taxon>
    </lineage>
</organism>
<dbReference type="SUPFAM" id="SSF52047">
    <property type="entry name" value="RNI-like"/>
    <property type="match status" value="1"/>
</dbReference>
<name>A0A0C3BL10_SERVB</name>
<dbReference type="Proteomes" id="UP000054097">
    <property type="component" value="Unassembled WGS sequence"/>
</dbReference>
<reference evidence="2" key="2">
    <citation type="submission" date="2015-01" db="EMBL/GenBank/DDBJ databases">
        <title>Evolutionary Origins and Diversification of the Mycorrhizal Mutualists.</title>
        <authorList>
            <consortium name="DOE Joint Genome Institute"/>
            <consortium name="Mycorrhizal Genomics Consortium"/>
            <person name="Kohler A."/>
            <person name="Kuo A."/>
            <person name="Nagy L.G."/>
            <person name="Floudas D."/>
            <person name="Copeland A."/>
            <person name="Barry K.W."/>
            <person name="Cichocki N."/>
            <person name="Veneault-Fourrey C."/>
            <person name="LaButti K."/>
            <person name="Lindquist E.A."/>
            <person name="Lipzen A."/>
            <person name="Lundell T."/>
            <person name="Morin E."/>
            <person name="Murat C."/>
            <person name="Riley R."/>
            <person name="Ohm R."/>
            <person name="Sun H."/>
            <person name="Tunlid A."/>
            <person name="Henrissat B."/>
            <person name="Grigoriev I.V."/>
            <person name="Hibbett D.S."/>
            <person name="Martin F."/>
        </authorList>
    </citation>
    <scope>NUCLEOTIDE SEQUENCE [LARGE SCALE GENOMIC DNA]</scope>
    <source>
        <strain evidence="2">MAFF 305830</strain>
    </source>
</reference>
<dbReference type="Gene3D" id="3.80.10.10">
    <property type="entry name" value="Ribonuclease Inhibitor"/>
    <property type="match status" value="1"/>
</dbReference>
<evidence type="ECO:0000313" key="2">
    <source>
        <dbReference type="Proteomes" id="UP000054097"/>
    </source>
</evidence>
<dbReference type="AlphaFoldDB" id="A0A0C3BL10"/>
<evidence type="ECO:0000313" key="1">
    <source>
        <dbReference type="EMBL" id="KIM32131.1"/>
    </source>
</evidence>